<dbReference type="AlphaFoldDB" id="A0A1H6LJN2"/>
<name>A0A1H6LJN2_9GAMM</name>
<organism evidence="1 2">
    <name type="scientific">Bathymodiolus azoricus thioautotrophic gill symbiont</name>
    <dbReference type="NCBI Taxonomy" id="235205"/>
    <lineage>
        <taxon>Bacteria</taxon>
        <taxon>Pseudomonadati</taxon>
        <taxon>Pseudomonadota</taxon>
        <taxon>Gammaproteobacteria</taxon>
        <taxon>sulfur-oxidizing symbionts</taxon>
    </lineage>
</organism>
<accession>A0A1H6LJN2</accession>
<reference evidence="2" key="1">
    <citation type="submission" date="2016-06" db="EMBL/GenBank/DDBJ databases">
        <authorList>
            <person name="Petersen J."/>
            <person name="Sayavedra L."/>
        </authorList>
    </citation>
    <scope>NUCLEOTIDE SEQUENCE [LARGE SCALE GENOMIC DNA]</scope>
    <source>
        <strain evidence="2">BazSymA</strain>
    </source>
</reference>
<sequence>MCVFFHVAFFVFGFCQIKEGLIYFFDQLTRVVLVM</sequence>
<dbReference type="EMBL" id="CDSC02000295">
    <property type="protein sequence ID" value="SEH88781.1"/>
    <property type="molecule type" value="Genomic_DNA"/>
</dbReference>
<proteinExistence type="predicted"/>
<protein>
    <submittedName>
        <fullName evidence="1">Uncharacterized protein</fullName>
    </submittedName>
</protein>
<gene>
    <name evidence="1" type="ORF">BAZSYMA_ACONTIG81756_0</name>
</gene>
<evidence type="ECO:0000313" key="2">
    <source>
        <dbReference type="Proteomes" id="UP000198988"/>
    </source>
</evidence>
<evidence type="ECO:0000313" key="1">
    <source>
        <dbReference type="EMBL" id="SEH88781.1"/>
    </source>
</evidence>
<dbReference type="Proteomes" id="UP000198988">
    <property type="component" value="Unassembled WGS sequence"/>
</dbReference>